<dbReference type="PANTHER" id="PTHR23312:SF8">
    <property type="entry name" value="ARMADILLO REPEAT-CONTAINING PROTEIN 5"/>
    <property type="match status" value="1"/>
</dbReference>
<dbReference type="InterPro" id="IPR011989">
    <property type="entry name" value="ARM-like"/>
</dbReference>
<protein>
    <recommendedName>
        <fullName evidence="2">ARMC5-like ARM-repeats domain-containing protein</fullName>
    </recommendedName>
</protein>
<dbReference type="InterPro" id="IPR016024">
    <property type="entry name" value="ARM-type_fold"/>
</dbReference>
<evidence type="ECO:0000259" key="2">
    <source>
        <dbReference type="Pfam" id="PF24768"/>
    </source>
</evidence>
<dbReference type="Proteomes" id="UP000008820">
    <property type="component" value="Chromosome 1"/>
</dbReference>
<dbReference type="EnsemblMetazoa" id="AAEL003495-RB">
    <property type="protein sequence ID" value="AAEL003495-PB"/>
    <property type="gene ID" value="AAEL003495"/>
</dbReference>
<feature type="compositionally biased region" description="Basic and acidic residues" evidence="1">
    <location>
        <begin position="622"/>
        <end position="631"/>
    </location>
</feature>
<dbReference type="InterPro" id="IPR011333">
    <property type="entry name" value="SKP1/BTB/POZ_sf"/>
</dbReference>
<feature type="domain" description="ARMC5-like ARM-repeats" evidence="2">
    <location>
        <begin position="62"/>
        <end position="191"/>
    </location>
</feature>
<dbReference type="Gene3D" id="3.30.710.10">
    <property type="entry name" value="Potassium Channel Kv1.1, Chain A"/>
    <property type="match status" value="1"/>
</dbReference>
<dbReference type="SUPFAM" id="SSF48371">
    <property type="entry name" value="ARM repeat"/>
    <property type="match status" value="1"/>
</dbReference>
<feature type="region of interest" description="Disordered" evidence="1">
    <location>
        <begin position="499"/>
        <end position="543"/>
    </location>
</feature>
<evidence type="ECO:0000313" key="4">
    <source>
        <dbReference type="Proteomes" id="UP000008820"/>
    </source>
</evidence>
<dbReference type="PANTHER" id="PTHR23312">
    <property type="entry name" value="ARMC5 ARMADILLO REPEAT-CONTAINING -RELATED"/>
    <property type="match status" value="1"/>
</dbReference>
<dbReference type="GO" id="GO:0005829">
    <property type="term" value="C:cytosol"/>
    <property type="evidence" value="ECO:0007669"/>
    <property type="project" value="TreeGrafter"/>
</dbReference>
<dbReference type="InParanoid" id="A0A6I8T686"/>
<evidence type="ECO:0000256" key="1">
    <source>
        <dbReference type="SAM" id="MobiDB-lite"/>
    </source>
</evidence>
<dbReference type="SMART" id="SM00185">
    <property type="entry name" value="ARM"/>
    <property type="match status" value="3"/>
</dbReference>
<gene>
    <name evidence="3" type="primary">5578278</name>
</gene>
<dbReference type="AlphaFoldDB" id="A0A6I8T686"/>
<dbReference type="OrthoDB" id="6086604at2759"/>
<keyword evidence="4" id="KW-1185">Reference proteome</keyword>
<dbReference type="FunCoup" id="A0A6I8T686">
    <property type="interactions" value="291"/>
</dbReference>
<feature type="compositionally biased region" description="Low complexity" evidence="1">
    <location>
        <begin position="499"/>
        <end position="519"/>
    </location>
</feature>
<accession>A0A6I8T686</accession>
<dbReference type="EnsemblMetazoa" id="AAEL003495-RC">
    <property type="protein sequence ID" value="AAEL003495-PC"/>
    <property type="gene ID" value="AAEL003495"/>
</dbReference>
<dbReference type="InterPro" id="IPR055445">
    <property type="entry name" value="ARM_ARMC5"/>
</dbReference>
<dbReference type="Gene3D" id="1.25.10.10">
    <property type="entry name" value="Leucine-rich Repeat Variant"/>
    <property type="match status" value="2"/>
</dbReference>
<proteinExistence type="predicted"/>
<reference evidence="3" key="2">
    <citation type="submission" date="2020-05" db="UniProtKB">
        <authorList>
            <consortium name="EnsemblMetazoa"/>
        </authorList>
    </citation>
    <scope>IDENTIFICATION</scope>
    <source>
        <strain evidence="3">LVP_AGWG</strain>
    </source>
</reference>
<evidence type="ECO:0000313" key="3">
    <source>
        <dbReference type="EnsemblMetazoa" id="AAEL003495-PD"/>
    </source>
</evidence>
<organism evidence="3 4">
    <name type="scientific">Aedes aegypti</name>
    <name type="common">Yellowfever mosquito</name>
    <name type="synonym">Culex aegypti</name>
    <dbReference type="NCBI Taxonomy" id="7159"/>
    <lineage>
        <taxon>Eukaryota</taxon>
        <taxon>Metazoa</taxon>
        <taxon>Ecdysozoa</taxon>
        <taxon>Arthropoda</taxon>
        <taxon>Hexapoda</taxon>
        <taxon>Insecta</taxon>
        <taxon>Pterygota</taxon>
        <taxon>Neoptera</taxon>
        <taxon>Endopterygota</taxon>
        <taxon>Diptera</taxon>
        <taxon>Nematocera</taxon>
        <taxon>Culicoidea</taxon>
        <taxon>Culicidae</taxon>
        <taxon>Culicinae</taxon>
        <taxon>Aedini</taxon>
        <taxon>Aedes</taxon>
        <taxon>Stegomyia</taxon>
    </lineage>
</organism>
<dbReference type="InterPro" id="IPR000225">
    <property type="entry name" value="Armadillo"/>
</dbReference>
<dbReference type="GO" id="GO:0009653">
    <property type="term" value="P:anatomical structure morphogenesis"/>
    <property type="evidence" value="ECO:0007669"/>
    <property type="project" value="TreeGrafter"/>
</dbReference>
<name>A0A6I8T686_AEDAE</name>
<dbReference type="Pfam" id="PF24768">
    <property type="entry name" value="ARM_ARMC5"/>
    <property type="match status" value="1"/>
</dbReference>
<reference evidence="3 4" key="1">
    <citation type="submission" date="2017-06" db="EMBL/GenBank/DDBJ databases">
        <title>Aedes aegypti genome working group (AGWG) sequencing and assembly.</title>
        <authorList>
            <consortium name="Aedes aegypti Genome Working Group (AGWG)"/>
            <person name="Matthews B.J."/>
        </authorList>
    </citation>
    <scope>NUCLEOTIDE SEQUENCE [LARGE SCALE GENOMIC DNA]</scope>
    <source>
        <strain evidence="3 4">LVP_AGWG</strain>
    </source>
</reference>
<sequence length="1065" mass="120140">MNRSQVANLLEELKKSPDKATVYRRLVRVRTEVINTEAGTQHFFALDGIRLLVGLLAKPYEKVLEVVLSILGNCCMRKECAKQAFEEGILAPLISIIANIPNPAIQCRGCRLLGNLAQFPVITHAIGKDNSNNTTYALTSILTDSNNTAVLIMSIRAVRQLWNEKTVRNLMIGQGCIKKIVDLLVKFARNEAKALEDVECRASGETLGEETEKVVIKRLHAPDRTITKEKFKNIVRHMENSHHCDIVGYQLIKSYRWKDSQDFKMPEAKETVELFTGILKCLQTITSTITAQVAEELYGEQGCGIKCLVFLCSESSQFRTLALKIVYHLASNPDAIGKLTACDVITMASDLIMHANLDDSEKRYCTSVICLLAKEACNRGHIRRSGALQALMKLAKQCKEKNELSIILYALYQYRFDNLSYEILLNNGLVSFLVGVLNNIIAEKEVHHIKHDDEETMNTSVFSKRKSSSQKAKLKRSDELFNFKSSSYYRHSKVAKIDPYGSAPESPESGSSGYASTSYNGVRNPSSSSSSPARTDEIDDFDEDDIYSPVCSDTEEDPETVVANAVERVAPEPDTIDENTEDAKTSSDFDILAYLYDDNSNTNLMSATDLDREEEEQVTQPEPRKHNHSFDETIDDNEIHDIELEIVSSQAFEKNPMQPILTLLWSISKSHKGLEFVHPGTLSTLLKICKLTKKPRGRAFQIIANIIKHVDHFLPLLKQDFVFRLHECKVPYSSHSRCWSCDEMKSACSELMTLFGNIGETGYGQGEIAHILRTGERTLQLQVSIIVMYVVRDIKLLHKLLYDMKILKTVMNIILNENDDEEEEVYEQRLSVAACSGLTTLAQNLCICGEEEDTGTPSEMLEAKEFDNTLTICNESNSSEEKVTFKVTNASGVIDSVRVSKNLLIQGSDVFQRMFDGDHFIESKNNEVFLKENISVDGLKYFFYLIKLQTMNKLTGMAPPPKVIEASLDALSLSQKYLLPGVERSVQNIVKTLLNDDCVLNVFEWSLRNYNQELLVASTYYFLYSDISGAAKCKLFRAANKSVYRKEWRRLMHETILCRVLPNVE</sequence>
<dbReference type="EnsemblMetazoa" id="AAEL003495-RD">
    <property type="protein sequence ID" value="AAEL003495-PD"/>
    <property type="gene ID" value="AAEL003495"/>
</dbReference>
<feature type="region of interest" description="Disordered" evidence="1">
    <location>
        <begin position="612"/>
        <end position="631"/>
    </location>
</feature>